<feature type="domain" description="Helicase ATP-binding" evidence="8">
    <location>
        <begin position="62"/>
        <end position="226"/>
    </location>
</feature>
<sequence length="488" mass="55666">KRLIFDELFLLQLAQKYRKSLLQRNPSYIVKVEDDFLSKVESNLPFELTNAQRRTIKEVLNDMAKDVPMNRMVLGDVGSGKTVVAAVSALAVALNGYQAAVMAPTEILAQQHYNNFKTFLKPYLKDYEIALLTGSLSANEKKKIYKAIEEGLVKVVIGTHALIEEKVKFKNLALVVVDEQHRFGVEQRKALIERSEKKPHVMVMTATPIPRTLALAYYGDLDVSKLDELPKGRKPVKTVILFEKERGKLYEILRQELEKGRQAFVVYPLIQESEKTDLKSAEEGFKHYQEVFKDYKVVLLHGKMKQEEKDRIMQEFKEGKSHILVSTTVIEVGVDVPNATVMVIEEAHRFGLSQIHQLRGRIGRGQYEGYCFLIAPDELSVPQKEPSKEKARLRTLERLKILVKTNNGFEIAEKDLELRGTGDIAGVRQSGESGFMLADLKRDEELLNIANKEAEELISKDPDLKNYKELKDIVFKKYAQRFDLVNIA</sequence>
<dbReference type="PROSITE" id="PS51192">
    <property type="entry name" value="HELICASE_ATP_BIND_1"/>
    <property type="match status" value="1"/>
</dbReference>
<dbReference type="Pfam" id="PF00270">
    <property type="entry name" value="DEAD"/>
    <property type="match status" value="1"/>
</dbReference>
<dbReference type="GO" id="GO:0003677">
    <property type="term" value="F:DNA binding"/>
    <property type="evidence" value="ECO:0007669"/>
    <property type="project" value="UniProtKB-KW"/>
</dbReference>
<name>A0A831YE99_9AQUI</name>
<dbReference type="EMBL" id="DSFC01000226">
    <property type="protein sequence ID" value="HEV09525.1"/>
    <property type="molecule type" value="Genomic_DNA"/>
</dbReference>
<protein>
    <submittedName>
        <fullName evidence="10">ATP-dependent DNA helicase RecG</fullName>
    </submittedName>
</protein>
<organism evidence="10">
    <name type="scientific">Sulfurihydrogenibium azorense</name>
    <dbReference type="NCBI Taxonomy" id="309806"/>
    <lineage>
        <taxon>Bacteria</taxon>
        <taxon>Pseudomonadati</taxon>
        <taxon>Aquificota</taxon>
        <taxon>Aquificia</taxon>
        <taxon>Aquificales</taxon>
        <taxon>Hydrogenothermaceae</taxon>
        <taxon>Sulfurihydrogenibium</taxon>
    </lineage>
</organism>
<dbReference type="GO" id="GO:0016787">
    <property type="term" value="F:hydrolase activity"/>
    <property type="evidence" value="ECO:0007669"/>
    <property type="project" value="UniProtKB-KW"/>
</dbReference>
<dbReference type="InterPro" id="IPR027417">
    <property type="entry name" value="P-loop_NTPase"/>
</dbReference>
<evidence type="ECO:0000313" key="10">
    <source>
        <dbReference type="EMBL" id="HEV09525.1"/>
    </source>
</evidence>
<keyword evidence="1" id="KW-0547">Nucleotide-binding</keyword>
<proteinExistence type="predicted"/>
<evidence type="ECO:0000256" key="5">
    <source>
        <dbReference type="ARBA" id="ARBA00022840"/>
    </source>
</evidence>
<accession>A0A831YE99</accession>
<reference evidence="10" key="1">
    <citation type="journal article" date="2020" name="mSystems">
        <title>Genome- and Community-Level Interaction Insights into Carbon Utilization and Element Cycling Functions of Hydrothermarchaeota in Hydrothermal Sediment.</title>
        <authorList>
            <person name="Zhou Z."/>
            <person name="Liu Y."/>
            <person name="Xu W."/>
            <person name="Pan J."/>
            <person name="Luo Z.H."/>
            <person name="Li M."/>
        </authorList>
    </citation>
    <scope>NUCLEOTIDE SEQUENCE [LARGE SCALE GENOMIC DNA]</scope>
    <source>
        <strain evidence="10">SpSt-1257</strain>
    </source>
</reference>
<dbReference type="Pfam" id="PF19833">
    <property type="entry name" value="RecG_dom3_C"/>
    <property type="match status" value="1"/>
</dbReference>
<dbReference type="Proteomes" id="UP000885621">
    <property type="component" value="Unassembled WGS sequence"/>
</dbReference>
<dbReference type="PROSITE" id="PS51194">
    <property type="entry name" value="HELICASE_CTER"/>
    <property type="match status" value="1"/>
</dbReference>
<dbReference type="InterPro" id="IPR047112">
    <property type="entry name" value="RecG/Mfd"/>
</dbReference>
<dbReference type="InterPro" id="IPR001650">
    <property type="entry name" value="Helicase_C-like"/>
</dbReference>
<dbReference type="PANTHER" id="PTHR47964:SF1">
    <property type="entry name" value="ATP-DEPENDENT DNA HELICASE HOMOLOG RECG, CHLOROPLASTIC"/>
    <property type="match status" value="1"/>
</dbReference>
<dbReference type="GO" id="GO:0003678">
    <property type="term" value="F:DNA helicase activity"/>
    <property type="evidence" value="ECO:0007669"/>
    <property type="project" value="TreeGrafter"/>
</dbReference>
<keyword evidence="7" id="KW-0234">DNA repair</keyword>
<dbReference type="SUPFAM" id="SSF52540">
    <property type="entry name" value="P-loop containing nucleoside triphosphate hydrolases"/>
    <property type="match status" value="1"/>
</dbReference>
<dbReference type="NCBIfam" id="NF008168">
    <property type="entry name" value="PRK10917.2-2"/>
    <property type="match status" value="1"/>
</dbReference>
<dbReference type="InterPro" id="IPR045562">
    <property type="entry name" value="RecG_dom3_C"/>
</dbReference>
<dbReference type="SMART" id="SM00487">
    <property type="entry name" value="DEXDc"/>
    <property type="match status" value="1"/>
</dbReference>
<evidence type="ECO:0000256" key="3">
    <source>
        <dbReference type="ARBA" id="ARBA00022801"/>
    </source>
</evidence>
<evidence type="ECO:0000256" key="1">
    <source>
        <dbReference type="ARBA" id="ARBA00022741"/>
    </source>
</evidence>
<dbReference type="CDD" id="cd17992">
    <property type="entry name" value="DEXHc_RecG"/>
    <property type="match status" value="1"/>
</dbReference>
<keyword evidence="6" id="KW-0238">DNA-binding</keyword>
<evidence type="ECO:0000259" key="9">
    <source>
        <dbReference type="PROSITE" id="PS51194"/>
    </source>
</evidence>
<keyword evidence="3" id="KW-0378">Hydrolase</keyword>
<dbReference type="GO" id="GO:0005524">
    <property type="term" value="F:ATP binding"/>
    <property type="evidence" value="ECO:0007669"/>
    <property type="project" value="UniProtKB-KW"/>
</dbReference>
<dbReference type="Gene3D" id="3.40.50.300">
    <property type="entry name" value="P-loop containing nucleotide triphosphate hydrolases"/>
    <property type="match status" value="2"/>
</dbReference>
<evidence type="ECO:0000256" key="6">
    <source>
        <dbReference type="ARBA" id="ARBA00023125"/>
    </source>
</evidence>
<dbReference type="Pfam" id="PF00271">
    <property type="entry name" value="Helicase_C"/>
    <property type="match status" value="1"/>
</dbReference>
<dbReference type="GO" id="GO:0006281">
    <property type="term" value="P:DNA repair"/>
    <property type="evidence" value="ECO:0007669"/>
    <property type="project" value="UniProtKB-KW"/>
</dbReference>
<evidence type="ECO:0000256" key="4">
    <source>
        <dbReference type="ARBA" id="ARBA00022806"/>
    </source>
</evidence>
<comment type="caution">
    <text evidence="10">The sequence shown here is derived from an EMBL/GenBank/DDBJ whole genome shotgun (WGS) entry which is preliminary data.</text>
</comment>
<evidence type="ECO:0000259" key="8">
    <source>
        <dbReference type="PROSITE" id="PS51192"/>
    </source>
</evidence>
<dbReference type="SMART" id="SM00490">
    <property type="entry name" value="HELICc"/>
    <property type="match status" value="1"/>
</dbReference>
<dbReference type="PANTHER" id="PTHR47964">
    <property type="entry name" value="ATP-DEPENDENT DNA HELICASE HOMOLOG RECG, CHLOROPLASTIC"/>
    <property type="match status" value="1"/>
</dbReference>
<gene>
    <name evidence="10" type="primary">recG</name>
    <name evidence="10" type="ORF">ENO34_03905</name>
</gene>
<keyword evidence="2" id="KW-0227">DNA damage</keyword>
<feature type="domain" description="Helicase C-terminal" evidence="9">
    <location>
        <begin position="235"/>
        <end position="417"/>
    </location>
</feature>
<keyword evidence="5" id="KW-0067">ATP-binding</keyword>
<evidence type="ECO:0000256" key="7">
    <source>
        <dbReference type="ARBA" id="ARBA00023204"/>
    </source>
</evidence>
<evidence type="ECO:0000256" key="2">
    <source>
        <dbReference type="ARBA" id="ARBA00022763"/>
    </source>
</evidence>
<dbReference type="InterPro" id="IPR014001">
    <property type="entry name" value="Helicase_ATP-bd"/>
</dbReference>
<keyword evidence="4 10" id="KW-0347">Helicase</keyword>
<feature type="non-terminal residue" evidence="10">
    <location>
        <position position="1"/>
    </location>
</feature>
<dbReference type="AlphaFoldDB" id="A0A831YE99"/>
<dbReference type="InterPro" id="IPR011545">
    <property type="entry name" value="DEAD/DEAH_box_helicase_dom"/>
</dbReference>